<proteinExistence type="predicted"/>
<accession>A0ABR3R7E7</accession>
<evidence type="ECO:0000313" key="2">
    <source>
        <dbReference type="EMBL" id="KAL1600354.1"/>
    </source>
</evidence>
<reference evidence="2 3" key="1">
    <citation type="submission" date="2024-02" db="EMBL/GenBank/DDBJ databases">
        <title>De novo assembly and annotation of 12 fungi associated with fruit tree decline syndrome in Ontario, Canada.</title>
        <authorList>
            <person name="Sulman M."/>
            <person name="Ellouze W."/>
            <person name="Ilyukhin E."/>
        </authorList>
    </citation>
    <scope>NUCLEOTIDE SEQUENCE [LARGE SCALE GENOMIC DNA]</scope>
    <source>
        <strain evidence="2 3">M97-236</strain>
    </source>
</reference>
<dbReference type="Proteomes" id="UP001521222">
    <property type="component" value="Unassembled WGS sequence"/>
</dbReference>
<feature type="region of interest" description="Disordered" evidence="1">
    <location>
        <begin position="94"/>
        <end position="116"/>
    </location>
</feature>
<name>A0ABR3R7E7_9PLEO</name>
<feature type="compositionally biased region" description="Polar residues" evidence="1">
    <location>
        <begin position="106"/>
        <end position="116"/>
    </location>
</feature>
<gene>
    <name evidence="2" type="ORF">SLS59_005981</name>
</gene>
<organism evidence="2 3">
    <name type="scientific">Nothophoma quercina</name>
    <dbReference type="NCBI Taxonomy" id="749835"/>
    <lineage>
        <taxon>Eukaryota</taxon>
        <taxon>Fungi</taxon>
        <taxon>Dikarya</taxon>
        <taxon>Ascomycota</taxon>
        <taxon>Pezizomycotina</taxon>
        <taxon>Dothideomycetes</taxon>
        <taxon>Pleosporomycetidae</taxon>
        <taxon>Pleosporales</taxon>
        <taxon>Pleosporineae</taxon>
        <taxon>Didymellaceae</taxon>
        <taxon>Nothophoma</taxon>
    </lineage>
</organism>
<feature type="compositionally biased region" description="Basic residues" evidence="1">
    <location>
        <begin position="94"/>
        <end position="104"/>
    </location>
</feature>
<evidence type="ECO:0000256" key="1">
    <source>
        <dbReference type="SAM" id="MobiDB-lite"/>
    </source>
</evidence>
<protein>
    <submittedName>
        <fullName evidence="2">Uncharacterized protein</fullName>
    </submittedName>
</protein>
<comment type="caution">
    <text evidence="2">The sequence shown here is derived from an EMBL/GenBank/DDBJ whole genome shotgun (WGS) entry which is preliminary data.</text>
</comment>
<evidence type="ECO:0000313" key="3">
    <source>
        <dbReference type="Proteomes" id="UP001521222"/>
    </source>
</evidence>
<dbReference type="EMBL" id="JAKIXB020000018">
    <property type="protein sequence ID" value="KAL1600354.1"/>
    <property type="molecule type" value="Genomic_DNA"/>
</dbReference>
<keyword evidence="3" id="KW-1185">Reference proteome</keyword>
<sequence>MDLHKMTNMRSLIKRKFSRDLAKKESSLKIHIEATQKVTTENQDTVVITSKEEARQQLKITKQDLRNDLLSDKKPDEGGYDSDAEVLDDIARNLGKKTPSKRASIHSVNWSPSTAR</sequence>